<dbReference type="PANTHER" id="PTHR34547:SF1">
    <property type="entry name" value="YACP-LIKE NYN DOMAIN PROTEIN"/>
    <property type="match status" value="1"/>
</dbReference>
<dbReference type="Proteomes" id="UP000316096">
    <property type="component" value="Unassembled WGS sequence"/>
</dbReference>
<sequence length="492" mass="53191">MHGVRGNTEVIRRRITYSRVPCRLRWAATGVGAAGGTFPGPATGSCVRRQIIDTGPGEQLDQPLPEAVRQRVVELAAEVVGALRADEIPAPLRRVARFEPRRRARLAATPIATQLEKDTDFRERVAEVVREGQPELAAALDSGTVPAAADPVNVAALAYLIRPPGWPERVETARRDLERSALAADEAETIRKLAELQEQIAAAKATRTEEIDKLRTELRSSRAENAELRKKLHESRTRAKREHARAEELDRQAGEERAGAAAAGAATEAELRRLRARLSQAESAVENTRRAAREGRNLDETRLRVLLDALTDATKGLREEIGLPTGITRPADSVGAVAPQQPGHRTLPGRALADSDPALLDQLLMLPQVHLIIDGYNVTKTGYGDIPLSDQRSRLISGVGVLHAQTKAEVTVVFDGAELDAPVAVQAPRGVRVLFSAPGQTADDLIGQLVRAEPGGRAVVVISSDQEVCDSARRADARPAPASLLLRRLSRT</sequence>
<name>A0A543CC98_9ACTN</name>
<dbReference type="AlphaFoldDB" id="A0A543CC98"/>
<feature type="compositionally biased region" description="Basic and acidic residues" evidence="1">
    <location>
        <begin position="225"/>
        <end position="237"/>
    </location>
</feature>
<keyword evidence="3" id="KW-1185">Reference proteome</keyword>
<feature type="region of interest" description="Disordered" evidence="1">
    <location>
        <begin position="225"/>
        <end position="266"/>
    </location>
</feature>
<evidence type="ECO:0000313" key="2">
    <source>
        <dbReference type="EMBL" id="TQL94711.1"/>
    </source>
</evidence>
<accession>A0A543CC98</accession>
<organism evidence="2 3">
    <name type="scientific">Actinoallomurus bryophytorum</name>
    <dbReference type="NCBI Taxonomy" id="1490222"/>
    <lineage>
        <taxon>Bacteria</taxon>
        <taxon>Bacillati</taxon>
        <taxon>Actinomycetota</taxon>
        <taxon>Actinomycetes</taxon>
        <taxon>Streptosporangiales</taxon>
        <taxon>Thermomonosporaceae</taxon>
        <taxon>Actinoallomurus</taxon>
    </lineage>
</organism>
<reference evidence="2 3" key="1">
    <citation type="submission" date="2019-06" db="EMBL/GenBank/DDBJ databases">
        <title>Sequencing the genomes of 1000 actinobacteria strains.</title>
        <authorList>
            <person name="Klenk H.-P."/>
        </authorList>
    </citation>
    <scope>NUCLEOTIDE SEQUENCE [LARGE SCALE GENOMIC DNA]</scope>
    <source>
        <strain evidence="2 3">DSM 102200</strain>
    </source>
</reference>
<proteinExistence type="predicted"/>
<dbReference type="Pfam" id="PF05991">
    <property type="entry name" value="NYN_YacP"/>
    <property type="match status" value="1"/>
</dbReference>
<evidence type="ECO:0000313" key="3">
    <source>
        <dbReference type="Proteomes" id="UP000316096"/>
    </source>
</evidence>
<dbReference type="InterPro" id="IPR010298">
    <property type="entry name" value="YacP-like"/>
</dbReference>
<dbReference type="EMBL" id="VFOZ01000001">
    <property type="protein sequence ID" value="TQL94711.1"/>
    <property type="molecule type" value="Genomic_DNA"/>
</dbReference>
<feature type="compositionally biased region" description="Basic and acidic residues" evidence="1">
    <location>
        <begin position="244"/>
        <end position="258"/>
    </location>
</feature>
<protein>
    <submittedName>
        <fullName evidence="2">YacP-like NYN domain-containing protein</fullName>
    </submittedName>
</protein>
<evidence type="ECO:0000256" key="1">
    <source>
        <dbReference type="SAM" id="MobiDB-lite"/>
    </source>
</evidence>
<comment type="caution">
    <text evidence="2">The sequence shown here is derived from an EMBL/GenBank/DDBJ whole genome shotgun (WGS) entry which is preliminary data.</text>
</comment>
<gene>
    <name evidence="2" type="ORF">FB559_0193</name>
</gene>
<dbReference type="OrthoDB" id="5145920at2"/>
<dbReference type="PANTHER" id="PTHR34547">
    <property type="entry name" value="YACP-LIKE NYN DOMAIN PROTEIN"/>
    <property type="match status" value="1"/>
</dbReference>